<dbReference type="PROSITE" id="PS50889">
    <property type="entry name" value="S4"/>
    <property type="match status" value="1"/>
</dbReference>
<evidence type="ECO:0000313" key="4">
    <source>
        <dbReference type="Proteomes" id="UP001589609"/>
    </source>
</evidence>
<dbReference type="RefSeq" id="WP_379952158.1">
    <property type="nucleotide sequence ID" value="NZ_JBHMAF010000196.1"/>
</dbReference>
<accession>A0ABV5WPE7</accession>
<comment type="caution">
    <text evidence="3">The sequence shown here is derived from an EMBL/GenBank/DDBJ whole genome shotgun (WGS) entry which is preliminary data.</text>
</comment>
<name>A0ABV5WPE7_9BACI</name>
<dbReference type="SMART" id="SM00363">
    <property type="entry name" value="S4"/>
    <property type="match status" value="1"/>
</dbReference>
<keyword evidence="1" id="KW-0694">RNA-binding</keyword>
<dbReference type="InterPro" id="IPR002942">
    <property type="entry name" value="S4_RNA-bd"/>
</dbReference>
<reference evidence="3 4" key="1">
    <citation type="submission" date="2024-09" db="EMBL/GenBank/DDBJ databases">
        <authorList>
            <person name="Sun Q."/>
            <person name="Mori K."/>
        </authorList>
    </citation>
    <scope>NUCLEOTIDE SEQUENCE [LARGE SCALE GENOMIC DNA]</scope>
    <source>
        <strain evidence="3 4">JCM 11201</strain>
    </source>
</reference>
<evidence type="ECO:0000259" key="2">
    <source>
        <dbReference type="SMART" id="SM00363"/>
    </source>
</evidence>
<sequence>MSIYNHFRAEEAVLVDQALEWKEAAEQYHKMKLTDFLDPREQQILSVIIGSQSDAAVQFFGAFEQAERKRALIYPSYIQPEPQEFQVETLEISYASKFHTIEHRQVLGALMSLGMKRGKYGDIVLQQERIQLAVAQEVKEYIRLNLQAVGKAAISLSPVSSENILHQQEEWLEKSGTVSSMRLDVLIAEIFNLSRQKVSPLIKNGLVKVNWKVVEQPSYECYAGDAFSVRGYGRGKLLSVDGKSKRDKWRILYGLRK</sequence>
<gene>
    <name evidence="3" type="ORF">ACFFMS_28660</name>
</gene>
<dbReference type="Gene3D" id="3.30.70.330">
    <property type="match status" value="1"/>
</dbReference>
<keyword evidence="4" id="KW-1185">Reference proteome</keyword>
<dbReference type="CDD" id="cd00165">
    <property type="entry name" value="S4"/>
    <property type="match status" value="1"/>
</dbReference>
<evidence type="ECO:0000256" key="1">
    <source>
        <dbReference type="PROSITE-ProRule" id="PRU00182"/>
    </source>
</evidence>
<dbReference type="Proteomes" id="UP001589609">
    <property type="component" value="Unassembled WGS sequence"/>
</dbReference>
<dbReference type="InterPro" id="IPR040591">
    <property type="entry name" value="RqcP2_RBD"/>
</dbReference>
<dbReference type="PANTHER" id="PTHR13633:SF3">
    <property type="entry name" value="MITOCHONDRIAL TRANSCRIPTION RESCUE FACTOR 1"/>
    <property type="match status" value="1"/>
</dbReference>
<dbReference type="Pfam" id="PF01479">
    <property type="entry name" value="S4"/>
    <property type="match status" value="1"/>
</dbReference>
<dbReference type="Gene3D" id="3.30.1370.160">
    <property type="match status" value="1"/>
</dbReference>
<organism evidence="3 4">
    <name type="scientific">Ectobacillus funiculus</name>
    <dbReference type="NCBI Taxonomy" id="137993"/>
    <lineage>
        <taxon>Bacteria</taxon>
        <taxon>Bacillati</taxon>
        <taxon>Bacillota</taxon>
        <taxon>Bacilli</taxon>
        <taxon>Bacillales</taxon>
        <taxon>Bacillaceae</taxon>
        <taxon>Ectobacillus</taxon>
    </lineage>
</organism>
<proteinExistence type="predicted"/>
<protein>
    <submittedName>
        <fullName evidence="3">RNA-binding protein</fullName>
    </submittedName>
</protein>
<evidence type="ECO:0000313" key="3">
    <source>
        <dbReference type="EMBL" id="MFB9762200.1"/>
    </source>
</evidence>
<dbReference type="PANTHER" id="PTHR13633">
    <property type="entry name" value="MITOCHONDRIAL TRANSCRIPTION RESCUE FACTOR 1"/>
    <property type="match status" value="1"/>
</dbReference>
<dbReference type="InterPro" id="IPR036986">
    <property type="entry name" value="S4_RNA-bd_sf"/>
</dbReference>
<feature type="domain" description="RNA-binding S4" evidence="2">
    <location>
        <begin position="181"/>
        <end position="243"/>
    </location>
</feature>
<dbReference type="EMBL" id="JBHMAF010000196">
    <property type="protein sequence ID" value="MFB9762200.1"/>
    <property type="molecule type" value="Genomic_DNA"/>
</dbReference>
<dbReference type="Pfam" id="PF17774">
    <property type="entry name" value="YlmH_RBD"/>
    <property type="match status" value="1"/>
</dbReference>
<dbReference type="InterPro" id="IPR012677">
    <property type="entry name" value="Nucleotide-bd_a/b_plait_sf"/>
</dbReference>
<dbReference type="Gene3D" id="3.10.290.10">
    <property type="entry name" value="RNA-binding S4 domain"/>
    <property type="match status" value="1"/>
</dbReference>
<dbReference type="SUPFAM" id="SSF55174">
    <property type="entry name" value="Alpha-L RNA-binding motif"/>
    <property type="match status" value="1"/>
</dbReference>